<dbReference type="PANTHER" id="PTHR28511:SF1">
    <property type="entry name" value="ENDONUCLEASE V"/>
    <property type="match status" value="1"/>
</dbReference>
<comment type="subcellular location">
    <subcellularLocation>
        <location evidence="1 6">Cytoplasm</location>
    </subcellularLocation>
</comment>
<dbReference type="GO" id="GO:0003727">
    <property type="term" value="F:single-stranded RNA binding"/>
    <property type="evidence" value="ECO:0007669"/>
    <property type="project" value="TreeGrafter"/>
</dbReference>
<dbReference type="PANTHER" id="PTHR28511">
    <property type="entry name" value="ENDONUCLEASE V"/>
    <property type="match status" value="1"/>
</dbReference>
<protein>
    <recommendedName>
        <fullName evidence="6">Endonuclease V</fullName>
        <ecNumber evidence="6">3.1.21.7</ecNumber>
    </recommendedName>
    <alternativeName>
        <fullName evidence="6">Deoxyinosine 3'endonuclease</fullName>
    </alternativeName>
    <alternativeName>
        <fullName evidence="6">Deoxyribonuclease V</fullName>
        <shortName evidence="6">DNase V</shortName>
    </alternativeName>
</protein>
<dbReference type="Gene3D" id="3.30.2170.10">
    <property type="entry name" value="archaeoglobus fulgidus dsm 4304 superfamily"/>
    <property type="match status" value="1"/>
</dbReference>
<dbReference type="GO" id="GO:0006281">
    <property type="term" value="P:DNA repair"/>
    <property type="evidence" value="ECO:0007669"/>
    <property type="project" value="UniProtKB-UniRule"/>
</dbReference>
<evidence type="ECO:0000256" key="4">
    <source>
        <dbReference type="ARBA" id="ARBA00022759"/>
    </source>
</evidence>
<dbReference type="EC" id="3.1.21.7" evidence="6"/>
<keyword evidence="6" id="KW-0227">DNA damage</keyword>
<comment type="similarity">
    <text evidence="6">Belongs to the endonuclease V family.</text>
</comment>
<gene>
    <name evidence="6" type="primary">nfi</name>
    <name evidence="7" type="ORF">ARC78_14490</name>
</gene>
<dbReference type="GO" id="GO:0000287">
    <property type="term" value="F:magnesium ion binding"/>
    <property type="evidence" value="ECO:0007669"/>
    <property type="project" value="UniProtKB-UniRule"/>
</dbReference>
<evidence type="ECO:0000313" key="8">
    <source>
        <dbReference type="Proteomes" id="UP000050836"/>
    </source>
</evidence>
<evidence type="ECO:0000256" key="3">
    <source>
        <dbReference type="ARBA" id="ARBA00022722"/>
    </source>
</evidence>
<dbReference type="AlphaFoldDB" id="A0A0R0AFL9"/>
<dbReference type="Pfam" id="PF04493">
    <property type="entry name" value="Endonuclease_5"/>
    <property type="match status" value="1"/>
</dbReference>
<sequence length="228" mass="24442">MPPLPERPTPEDLRALRALQSRLAAQVSLEDVLTALPARLAGVDTGFEDAGRTTRSAAVLLEGDTLQTLESRVARLPTALPYIPGLLSFRELPAAWQALQQLSTAPALVLVDGHGIAHPRGLGIAAHLGVLSGLPCIGVAKSRLVGDYDEPGPLRGDHTPLWHKDRQVGWVLRSKPRCNSLFVSPGHRVSVPTSLSLVLACLGRYRLPEPTRLADRLASRRDGRAPAG</sequence>
<organism evidence="7 8">
    <name type="scientific">Stenotrophomonas pictorum JCM 9942</name>
    <dbReference type="NCBI Taxonomy" id="1236960"/>
    <lineage>
        <taxon>Bacteria</taxon>
        <taxon>Pseudomonadati</taxon>
        <taxon>Pseudomonadota</taxon>
        <taxon>Gammaproteobacteria</taxon>
        <taxon>Lysobacterales</taxon>
        <taxon>Lysobacteraceae</taxon>
        <taxon>Stenotrophomonas</taxon>
    </lineage>
</organism>
<evidence type="ECO:0000256" key="6">
    <source>
        <dbReference type="HAMAP-Rule" id="MF_00801"/>
    </source>
</evidence>
<dbReference type="CDD" id="cd06559">
    <property type="entry name" value="Endonuclease_V"/>
    <property type="match status" value="1"/>
</dbReference>
<feature type="site" description="Interaction with target DNA" evidence="6">
    <location>
        <position position="82"/>
    </location>
</feature>
<dbReference type="GO" id="GO:0016891">
    <property type="term" value="F:RNA endonuclease activity producing 5'-phosphomonoesters, hydrolytic mechanism"/>
    <property type="evidence" value="ECO:0007669"/>
    <property type="project" value="TreeGrafter"/>
</dbReference>
<accession>A0A0R0AFL9</accession>
<dbReference type="InterPro" id="IPR007581">
    <property type="entry name" value="Endonuclease-V"/>
</dbReference>
<evidence type="ECO:0000256" key="2">
    <source>
        <dbReference type="ARBA" id="ARBA00022490"/>
    </source>
</evidence>
<dbReference type="Proteomes" id="UP000050836">
    <property type="component" value="Unassembled WGS sequence"/>
</dbReference>
<dbReference type="NCBIfam" id="NF008629">
    <property type="entry name" value="PRK11617.1"/>
    <property type="match status" value="1"/>
</dbReference>
<comment type="caution">
    <text evidence="7">The sequence shown here is derived from an EMBL/GenBank/DDBJ whole genome shotgun (WGS) entry which is preliminary data.</text>
</comment>
<comment type="catalytic activity">
    <reaction evidence="6">
        <text>Endonucleolytic cleavage at apurinic or apyrimidinic sites to products with a 5'-phosphate.</text>
        <dbReference type="EC" id="3.1.21.7"/>
    </reaction>
</comment>
<comment type="cofactor">
    <cofactor evidence="6">
        <name>Mg(2+)</name>
        <dbReference type="ChEBI" id="CHEBI:18420"/>
    </cofactor>
</comment>
<feature type="binding site" evidence="6">
    <location>
        <position position="112"/>
    </location>
    <ligand>
        <name>Mg(2+)</name>
        <dbReference type="ChEBI" id="CHEBI:18420"/>
    </ligand>
</feature>
<keyword evidence="6" id="KW-0460">Magnesium</keyword>
<evidence type="ECO:0000313" key="7">
    <source>
        <dbReference type="EMBL" id="KRG39704.1"/>
    </source>
</evidence>
<keyword evidence="5 6" id="KW-0378">Hydrolase</keyword>
<evidence type="ECO:0000256" key="1">
    <source>
        <dbReference type="ARBA" id="ARBA00004496"/>
    </source>
</evidence>
<dbReference type="GO" id="GO:0043737">
    <property type="term" value="F:deoxyribonuclease V activity"/>
    <property type="evidence" value="ECO:0007669"/>
    <property type="project" value="UniProtKB-UniRule"/>
</dbReference>
<proteinExistence type="inferred from homology"/>
<dbReference type="HAMAP" id="MF_00801">
    <property type="entry name" value="Endonuclease_5"/>
    <property type="match status" value="1"/>
</dbReference>
<evidence type="ECO:0000256" key="5">
    <source>
        <dbReference type="ARBA" id="ARBA00022801"/>
    </source>
</evidence>
<keyword evidence="2 6" id="KW-0963">Cytoplasm</keyword>
<feature type="binding site" evidence="6">
    <location>
        <position position="44"/>
    </location>
    <ligand>
        <name>Mg(2+)</name>
        <dbReference type="ChEBI" id="CHEBI:18420"/>
    </ligand>
</feature>
<keyword evidence="8" id="KW-1185">Reference proteome</keyword>
<keyword evidence="6" id="KW-0479">Metal-binding</keyword>
<reference evidence="7 8" key="1">
    <citation type="submission" date="2015-10" db="EMBL/GenBank/DDBJ databases">
        <title>Genome sequencing and analysis of members of genus Stenotrophomonas.</title>
        <authorList>
            <person name="Patil P.P."/>
            <person name="Midha S."/>
            <person name="Patil P.B."/>
        </authorList>
    </citation>
    <scope>NUCLEOTIDE SEQUENCE [LARGE SCALE GENOMIC DNA]</scope>
    <source>
        <strain evidence="7 8">JCM 9942</strain>
    </source>
</reference>
<keyword evidence="3 6" id="KW-0540">Nuclease</keyword>
<dbReference type="EMBL" id="LLXS01000044">
    <property type="protein sequence ID" value="KRG39704.1"/>
    <property type="molecule type" value="Genomic_DNA"/>
</dbReference>
<keyword evidence="4 6" id="KW-0255">Endonuclease</keyword>
<dbReference type="GO" id="GO:0005737">
    <property type="term" value="C:cytoplasm"/>
    <property type="evidence" value="ECO:0007669"/>
    <property type="project" value="UniProtKB-SubCell"/>
</dbReference>
<comment type="function">
    <text evidence="6">DNA repair enzyme involved in the repair of deaminated bases. Selectively cleaves double-stranded DNA at the second phosphodiester bond 3' to a deoxyinosine leaving behind the intact lesion on the nicked DNA.</text>
</comment>
<keyword evidence="6" id="KW-0234">DNA repair</keyword>
<name>A0A0R0AFL9_9GAMM</name>